<dbReference type="Proteomes" id="UP000570474">
    <property type="component" value="Unassembled WGS sequence"/>
</dbReference>
<name>A0A847RUW0_9BACT</name>
<protein>
    <submittedName>
        <fullName evidence="2">Uncharacterized protein</fullName>
    </submittedName>
</protein>
<dbReference type="AlphaFoldDB" id="A0A847RUW0"/>
<sequence>METMIIPAENSPKPDNTETQPEEPVIIHDGSGGAFEGTETVSEEQEEGPERERPRPY</sequence>
<keyword evidence="3" id="KW-1185">Reference proteome</keyword>
<dbReference type="EMBL" id="JABAIA010000002">
    <property type="protein sequence ID" value="NLR66863.1"/>
    <property type="molecule type" value="Genomic_DNA"/>
</dbReference>
<feature type="region of interest" description="Disordered" evidence="1">
    <location>
        <begin position="1"/>
        <end position="57"/>
    </location>
</feature>
<proteinExistence type="predicted"/>
<evidence type="ECO:0000313" key="3">
    <source>
        <dbReference type="Proteomes" id="UP000570474"/>
    </source>
</evidence>
<gene>
    <name evidence="2" type="ORF">HGH92_21320</name>
</gene>
<evidence type="ECO:0000313" key="2">
    <source>
        <dbReference type="EMBL" id="NLR66863.1"/>
    </source>
</evidence>
<comment type="caution">
    <text evidence="2">The sequence shown here is derived from an EMBL/GenBank/DDBJ whole genome shotgun (WGS) entry which is preliminary data.</text>
</comment>
<organism evidence="2 3">
    <name type="scientific">Chitinophaga varians</name>
    <dbReference type="NCBI Taxonomy" id="2202339"/>
    <lineage>
        <taxon>Bacteria</taxon>
        <taxon>Pseudomonadati</taxon>
        <taxon>Bacteroidota</taxon>
        <taxon>Chitinophagia</taxon>
        <taxon>Chitinophagales</taxon>
        <taxon>Chitinophagaceae</taxon>
        <taxon>Chitinophaga</taxon>
    </lineage>
</organism>
<accession>A0A847RUW0</accession>
<reference evidence="2 3" key="1">
    <citation type="submission" date="2020-04" db="EMBL/GenBank/DDBJ databases">
        <authorList>
            <person name="Yin C."/>
        </authorList>
    </citation>
    <scope>NUCLEOTIDE SEQUENCE [LARGE SCALE GENOMIC DNA]</scope>
    <source>
        <strain evidence="2 3">Ae27</strain>
    </source>
</reference>
<dbReference type="RefSeq" id="WP_168872763.1">
    <property type="nucleotide sequence ID" value="NZ_JABAIA010000002.1"/>
</dbReference>
<evidence type="ECO:0000256" key="1">
    <source>
        <dbReference type="SAM" id="MobiDB-lite"/>
    </source>
</evidence>
<feature type="compositionally biased region" description="Basic and acidic residues" evidence="1">
    <location>
        <begin position="48"/>
        <end position="57"/>
    </location>
</feature>